<dbReference type="Gene3D" id="2.120.10.80">
    <property type="entry name" value="Kelch-type beta propeller"/>
    <property type="match status" value="2"/>
</dbReference>
<evidence type="ECO:0000259" key="7">
    <source>
        <dbReference type="PROSITE" id="PS51222"/>
    </source>
</evidence>
<dbReference type="SUPFAM" id="SSF117281">
    <property type="entry name" value="Kelch motif"/>
    <property type="match status" value="1"/>
</dbReference>
<dbReference type="SMART" id="SM00767">
    <property type="entry name" value="DCD"/>
    <property type="match status" value="1"/>
</dbReference>
<dbReference type="InterPro" id="IPR011043">
    <property type="entry name" value="Gal_Oxase/kelch_b-propeller"/>
</dbReference>
<protein>
    <submittedName>
        <fullName evidence="8">Development/cell death domain, Galactose oxidase, beta-propeller</fullName>
    </submittedName>
</protein>
<keyword evidence="3" id="KW-0413">Isomerase</keyword>
<evidence type="ECO:0000313" key="8">
    <source>
        <dbReference type="EMBL" id="PWA89733.1"/>
    </source>
</evidence>
<evidence type="ECO:0000256" key="2">
    <source>
        <dbReference type="ARBA" id="ARBA00010876"/>
    </source>
</evidence>
<dbReference type="InterPro" id="IPR020103">
    <property type="entry name" value="PsdUridine_synth_cat_dom_sf"/>
</dbReference>
<dbReference type="Pfam" id="PF10539">
    <property type="entry name" value="Dev_Cell_Death"/>
    <property type="match status" value="2"/>
</dbReference>
<dbReference type="OrthoDB" id="45365at2759"/>
<dbReference type="InterPro" id="IPR013989">
    <property type="entry name" value="Dev_and_cell_death_domain"/>
</dbReference>
<evidence type="ECO:0000256" key="5">
    <source>
        <dbReference type="SAM" id="Coils"/>
    </source>
</evidence>
<dbReference type="EMBL" id="PKPP01000692">
    <property type="protein sequence ID" value="PWA89733.1"/>
    <property type="molecule type" value="Genomic_DNA"/>
</dbReference>
<dbReference type="InterPro" id="IPR015915">
    <property type="entry name" value="Kelch-typ_b-propeller"/>
</dbReference>
<evidence type="ECO:0000313" key="9">
    <source>
        <dbReference type="Proteomes" id="UP000245207"/>
    </source>
</evidence>
<proteinExistence type="inferred from homology"/>
<comment type="similarity">
    <text evidence="2">Belongs to the pseudouridine synthase RluA family.</text>
</comment>
<dbReference type="InterPro" id="IPR036986">
    <property type="entry name" value="S4_RNA-bd_sf"/>
</dbReference>
<dbReference type="Proteomes" id="UP000245207">
    <property type="component" value="Unassembled WGS sequence"/>
</dbReference>
<dbReference type="CDD" id="cd00165">
    <property type="entry name" value="S4"/>
    <property type="match status" value="1"/>
</dbReference>
<reference evidence="8 9" key="1">
    <citation type="journal article" date="2018" name="Mol. Plant">
        <title>The genome of Artemisia annua provides insight into the evolution of Asteraceae family and artemisinin biosynthesis.</title>
        <authorList>
            <person name="Shen Q."/>
            <person name="Zhang L."/>
            <person name="Liao Z."/>
            <person name="Wang S."/>
            <person name="Yan T."/>
            <person name="Shi P."/>
            <person name="Liu M."/>
            <person name="Fu X."/>
            <person name="Pan Q."/>
            <person name="Wang Y."/>
            <person name="Lv Z."/>
            <person name="Lu X."/>
            <person name="Zhang F."/>
            <person name="Jiang W."/>
            <person name="Ma Y."/>
            <person name="Chen M."/>
            <person name="Hao X."/>
            <person name="Li L."/>
            <person name="Tang Y."/>
            <person name="Lv G."/>
            <person name="Zhou Y."/>
            <person name="Sun X."/>
            <person name="Brodelius P.E."/>
            <person name="Rose J.K.C."/>
            <person name="Tang K."/>
        </authorList>
    </citation>
    <scope>NUCLEOTIDE SEQUENCE [LARGE SCALE GENOMIC DNA]</scope>
    <source>
        <strain evidence="9">cv. Huhao1</strain>
        <tissue evidence="8">Leaf</tissue>
    </source>
</reference>
<sequence length="1235" mass="138196">MKKEEIRVRAEQTQLTRSLEKERQRAPESEIRVFNNWVGTLKTDYQVELEPHFEIQVRLYFSCYTSDMGPDYSVSNARGLGKKQLGGVIFGANKTTIDECLSKQLFGLPGSHFRYVKKIKPNLPLFLFNYTGRTLHGIFEAASSGQMNIDPFAWISEGSQRTQYPAQVQIRVKLHYEGLTENQFKPIIADNYYTSRHFWFELDHAQTKKLSFLLSNQALADPRATLTPTIKPFEREHLRNIPVETVGTRLNGSKSFPSNLKDIKTYTTLAPRIRPLEKESVCHMPPEFVGGHLNSAKSFPSGIKDITTCKTVNEKELITTRLKDLAQKRNLVASGPPPSDCKDESDVVMNNTTVEKKEDICYRVIAQLFEKVKELMACKSAQSDKIIYLERKIASMEQNLVQIRVKLHYEGLTENQFKPIIADNYYTSRHFWFELDHAQTKKLSFLLSNQALADPRATLTPTIKPFEREHLRNIPVETVGTRLNGSKSFPSNLKDIKTYTTLAPRIRPLEKESVCHMPPEFVGGHLNSAKSFPSGIKDITTCKTVNEKELITTRLKDLAQKRNLVASGPPPSDCKDESDVVMNNTTVEKKEDICYRVIAQLFEKVKELMACKSAQSDKIIYLERKIASMEQNLAQAQAETKNLNGICNTIEESISDSLPDDSILLIGGYDGVSWLSSLDCYSPSQNLTKSLSPMLTERCYAAVSKLDGEFFVFGGGTRGQRFNTVEKKEDISYRVIAQLFEKVKELMACKSAQSDKIIYLERKIASMEQNLAQAQAETKNLNGICNTIEESISDSLPDDSILLIGGYDGVSWLSSLDCYSPSQNLTKSLSPMLTERCYAAVSKLDGELFVFGGGTRGQRFNTVESFDPVKNRWTFCPPLNQKNENLAGATVKDRIYALGGGINGVDCYSSVEMLDFDVGAWIPTRSMLQKRFALAAAELHGALYAVGGYDGSNYLSSAERFDPRERSWKKIESMTTVRGCPSMVVLNEKLFVLGGYDGNAMASTVEIYDPRRGSWMIGEPMNHPRGFSAAAVAKDCVYIFGGLRNDQKINETSVDDVAKSRLDTWISTRIKGISRARVQSSIKSGLVHVNDRVVVKASHMVRQGDKVECTISELQPLKAEGEDIPLDIVYEDDHVLVVNKPAHMVVHPAPGNATGTLVNGILHHCSLPTSSVQDQELLSDSEDLSDELDEPSVDQTYSKDLNFNTNETSIRPGIVHRLDKGTSGLLVVAKVVDFF</sequence>
<dbReference type="Gene3D" id="3.10.290.10">
    <property type="entry name" value="RNA-binding S4 domain"/>
    <property type="match status" value="1"/>
</dbReference>
<feature type="coiled-coil region" evidence="5">
    <location>
        <begin position="757"/>
        <end position="784"/>
    </location>
</feature>
<comment type="catalytic activity">
    <reaction evidence="1">
        <text>a uridine in RNA = a pseudouridine in RNA</text>
        <dbReference type="Rhea" id="RHEA:48348"/>
        <dbReference type="Rhea" id="RHEA-COMP:12068"/>
        <dbReference type="Rhea" id="RHEA-COMP:12069"/>
        <dbReference type="ChEBI" id="CHEBI:65314"/>
        <dbReference type="ChEBI" id="CHEBI:65315"/>
    </reaction>
</comment>
<keyword evidence="9" id="KW-1185">Reference proteome</keyword>
<feature type="domain" description="DCD" evidence="7">
    <location>
        <begin position="83"/>
        <end position="216"/>
    </location>
</feature>
<keyword evidence="5" id="KW-0175">Coiled coil</keyword>
<dbReference type="PROSITE" id="PS51222">
    <property type="entry name" value="DCD"/>
    <property type="match status" value="1"/>
</dbReference>
<dbReference type="STRING" id="35608.A0A2U1PVI8"/>
<organism evidence="8 9">
    <name type="scientific">Artemisia annua</name>
    <name type="common">Sweet wormwood</name>
    <dbReference type="NCBI Taxonomy" id="35608"/>
    <lineage>
        <taxon>Eukaryota</taxon>
        <taxon>Viridiplantae</taxon>
        <taxon>Streptophyta</taxon>
        <taxon>Embryophyta</taxon>
        <taxon>Tracheophyta</taxon>
        <taxon>Spermatophyta</taxon>
        <taxon>Magnoliopsida</taxon>
        <taxon>eudicotyledons</taxon>
        <taxon>Gunneridae</taxon>
        <taxon>Pentapetalae</taxon>
        <taxon>asterids</taxon>
        <taxon>campanulids</taxon>
        <taxon>Asterales</taxon>
        <taxon>Asteraceae</taxon>
        <taxon>Asteroideae</taxon>
        <taxon>Anthemideae</taxon>
        <taxon>Artemisiinae</taxon>
        <taxon>Artemisia</taxon>
    </lineage>
</organism>
<evidence type="ECO:0000256" key="6">
    <source>
        <dbReference type="SAM" id="MobiDB-lite"/>
    </source>
</evidence>
<comment type="caution">
    <text evidence="8">The sequence shown here is derived from an EMBL/GenBank/DDBJ whole genome shotgun (WGS) entry which is preliminary data.</text>
</comment>
<dbReference type="Gene3D" id="3.30.2350.10">
    <property type="entry name" value="Pseudouridine synthase"/>
    <property type="match status" value="1"/>
</dbReference>
<dbReference type="AlphaFoldDB" id="A0A2U1PVI8"/>
<dbReference type="PANTHER" id="PTHR46034:SF7">
    <property type="entry name" value="INFLUENZA VIRUS NS1A-BINDING PROTEIN"/>
    <property type="match status" value="1"/>
</dbReference>
<dbReference type="GO" id="GO:0001522">
    <property type="term" value="P:pseudouridine synthesis"/>
    <property type="evidence" value="ECO:0007669"/>
    <property type="project" value="InterPro"/>
</dbReference>
<gene>
    <name evidence="8" type="ORF">CTI12_AA108450</name>
</gene>
<dbReference type="GO" id="GO:0009982">
    <property type="term" value="F:pseudouridine synthase activity"/>
    <property type="evidence" value="ECO:0007669"/>
    <property type="project" value="InterPro"/>
</dbReference>
<dbReference type="InterPro" id="IPR002942">
    <property type="entry name" value="S4_RNA-bd"/>
</dbReference>
<dbReference type="SUPFAM" id="SSF55174">
    <property type="entry name" value="Alpha-L RNA-binding motif"/>
    <property type="match status" value="1"/>
</dbReference>
<dbReference type="InterPro" id="IPR006652">
    <property type="entry name" value="Kelch_1"/>
</dbReference>
<feature type="compositionally biased region" description="Acidic residues" evidence="6">
    <location>
        <begin position="1177"/>
        <end position="1192"/>
    </location>
</feature>
<dbReference type="Pfam" id="PF01344">
    <property type="entry name" value="Kelch_1"/>
    <property type="match status" value="1"/>
</dbReference>
<feature type="region of interest" description="Disordered" evidence="6">
    <location>
        <begin position="1173"/>
        <end position="1192"/>
    </location>
</feature>
<dbReference type="PANTHER" id="PTHR46034">
    <property type="match status" value="1"/>
</dbReference>
<dbReference type="InterPro" id="IPR006145">
    <property type="entry name" value="PsdUridine_synth_RsuA/RluA"/>
</dbReference>
<dbReference type="PROSITE" id="PS01129">
    <property type="entry name" value="PSI_RLU"/>
    <property type="match status" value="1"/>
</dbReference>
<dbReference type="SUPFAM" id="SSF55120">
    <property type="entry name" value="Pseudouridine synthase"/>
    <property type="match status" value="1"/>
</dbReference>
<name>A0A2U1PVI8_ARTAN</name>
<dbReference type="GO" id="GO:0034976">
    <property type="term" value="P:response to endoplasmic reticulum stress"/>
    <property type="evidence" value="ECO:0007669"/>
    <property type="project" value="InterPro"/>
</dbReference>
<dbReference type="Pfam" id="PF24681">
    <property type="entry name" value="Kelch_KLHDC2_KLHL20_DRC7"/>
    <property type="match status" value="1"/>
</dbReference>
<evidence type="ECO:0000256" key="4">
    <source>
        <dbReference type="PROSITE-ProRule" id="PRU00182"/>
    </source>
</evidence>
<dbReference type="Pfam" id="PF00849">
    <property type="entry name" value="PseudoU_synth_2"/>
    <property type="match status" value="1"/>
</dbReference>
<evidence type="ECO:0000256" key="3">
    <source>
        <dbReference type="ARBA" id="ARBA00023235"/>
    </source>
</evidence>
<dbReference type="SMART" id="SM00612">
    <property type="entry name" value="Kelch"/>
    <property type="match status" value="6"/>
</dbReference>
<dbReference type="SMART" id="SM00363">
    <property type="entry name" value="S4"/>
    <property type="match status" value="1"/>
</dbReference>
<dbReference type="InterPro" id="IPR006224">
    <property type="entry name" value="PsdUridine_synth_RluA-like_CS"/>
</dbReference>
<feature type="coiled-coil region" evidence="5">
    <location>
        <begin position="619"/>
        <end position="646"/>
    </location>
</feature>
<evidence type="ECO:0000256" key="1">
    <source>
        <dbReference type="ARBA" id="ARBA00000073"/>
    </source>
</evidence>
<dbReference type="InterPro" id="IPR044832">
    <property type="entry name" value="NRP-like"/>
</dbReference>
<keyword evidence="4" id="KW-0694">RNA-binding</keyword>
<dbReference type="PROSITE" id="PS50889">
    <property type="entry name" value="S4"/>
    <property type="match status" value="1"/>
</dbReference>
<accession>A0A2U1PVI8</accession>
<dbReference type="SUPFAM" id="SSF50965">
    <property type="entry name" value="Galactose oxidase, central domain"/>
    <property type="match status" value="1"/>
</dbReference>
<dbReference type="GO" id="GO:0003723">
    <property type="term" value="F:RNA binding"/>
    <property type="evidence" value="ECO:0007669"/>
    <property type="project" value="UniProtKB-KW"/>
</dbReference>